<gene>
    <name evidence="1" type="ORF">g.112842</name>
</gene>
<name>A0A1D1Z346_9ARAE</name>
<dbReference type="AlphaFoldDB" id="A0A1D1Z346"/>
<dbReference type="EMBL" id="GDJX01006608">
    <property type="protein sequence ID" value="JAT61328.1"/>
    <property type="molecule type" value="Transcribed_RNA"/>
</dbReference>
<reference evidence="1" key="1">
    <citation type="submission" date="2015-07" db="EMBL/GenBank/DDBJ databases">
        <title>Transcriptome Assembly of Anthurium amnicola.</title>
        <authorList>
            <person name="Suzuki J."/>
        </authorList>
    </citation>
    <scope>NUCLEOTIDE SEQUENCE</scope>
</reference>
<protein>
    <submittedName>
        <fullName evidence="1">Uncharacterized protein</fullName>
    </submittedName>
</protein>
<organism evidence="1">
    <name type="scientific">Anthurium amnicola</name>
    <dbReference type="NCBI Taxonomy" id="1678845"/>
    <lineage>
        <taxon>Eukaryota</taxon>
        <taxon>Viridiplantae</taxon>
        <taxon>Streptophyta</taxon>
        <taxon>Embryophyta</taxon>
        <taxon>Tracheophyta</taxon>
        <taxon>Spermatophyta</taxon>
        <taxon>Magnoliopsida</taxon>
        <taxon>Liliopsida</taxon>
        <taxon>Araceae</taxon>
        <taxon>Pothoideae</taxon>
        <taxon>Potheae</taxon>
        <taxon>Anthurium</taxon>
    </lineage>
</organism>
<evidence type="ECO:0000313" key="1">
    <source>
        <dbReference type="EMBL" id="JAT61328.1"/>
    </source>
</evidence>
<proteinExistence type="predicted"/>
<sequence>MLWTILVVRGNLPRTILVSSTGVAAPPDFSVFRFVFQSAPSVAARYRIFLIFLGYSGALWDPHWPTLGARDPCQKGLEWGSFPPSLGVACKPKRAAGLGCWQSPRGLLTAAAGTPFGGCKQPTVEPFFGQFESLKGTEKIQVRRIFRTLQRRFYKISFVKFLVSTRDQ</sequence>
<accession>A0A1D1Z346</accession>